<dbReference type="RefSeq" id="WP_167125271.1">
    <property type="nucleotide sequence ID" value="NZ_JAAQQR010000003.1"/>
</dbReference>
<keyword evidence="3" id="KW-1185">Reference proteome</keyword>
<gene>
    <name evidence="2" type="ORF">HBF26_09355</name>
</gene>
<evidence type="ECO:0000313" key="3">
    <source>
        <dbReference type="Proteomes" id="UP001429601"/>
    </source>
</evidence>
<keyword evidence="1" id="KW-0732">Signal</keyword>
<evidence type="ECO:0000313" key="2">
    <source>
        <dbReference type="EMBL" id="NID05092.1"/>
    </source>
</evidence>
<proteinExistence type="predicted"/>
<feature type="chain" id="PRO_5046089391" evidence="1">
    <location>
        <begin position="23"/>
        <end position="184"/>
    </location>
</feature>
<protein>
    <submittedName>
        <fullName evidence="2">Uncharacterized protein</fullName>
    </submittedName>
</protein>
<sequence length="184" mass="20589">MEHVLSRLIMATALSLVGTADAASTGSGAARQAPAAMPERVCEIRQRAWCITQADSIITDIPAWAQTDADHTWRIHHRRYPDSNLVVFEPRGCRKALADTVEPIRFSHGVMWEGAPWDEILVRLRKDGTCDLTLRVPVWVEGSPDWPFNEGRVNLVACKDEACTLNQPTIADLTDKYQPLRESK</sequence>
<evidence type="ECO:0000256" key="1">
    <source>
        <dbReference type="SAM" id="SignalP"/>
    </source>
</evidence>
<name>A0ABX0Q3Y1_9GAMM</name>
<feature type="signal peptide" evidence="1">
    <location>
        <begin position="1"/>
        <end position="22"/>
    </location>
</feature>
<dbReference type="Proteomes" id="UP001429601">
    <property type="component" value="Unassembled WGS sequence"/>
</dbReference>
<comment type="caution">
    <text evidence="2">The sequence shown here is derived from an EMBL/GenBank/DDBJ whole genome shotgun (WGS) entry which is preliminary data.</text>
</comment>
<reference evidence="2 3" key="1">
    <citation type="journal article" date="2011" name="Curr. Microbiol.">
        <title>Luteibacter jiangsuensis sp. nov.: a methamidophos-degrading bacterium isolated from a methamidophos-manufacturing factory.</title>
        <authorList>
            <person name="Wang L."/>
            <person name="Wang G.L."/>
            <person name="Li S.P."/>
            <person name="Jiang J.D."/>
        </authorList>
    </citation>
    <scope>NUCLEOTIDE SEQUENCE [LARGE SCALE GENOMIC DNA]</scope>
    <source>
        <strain evidence="2 3">CGMCC 1.10133</strain>
    </source>
</reference>
<accession>A0ABX0Q3Y1</accession>
<organism evidence="2 3">
    <name type="scientific">Luteibacter jiangsuensis</name>
    <dbReference type="NCBI Taxonomy" id="637577"/>
    <lineage>
        <taxon>Bacteria</taxon>
        <taxon>Pseudomonadati</taxon>
        <taxon>Pseudomonadota</taxon>
        <taxon>Gammaproteobacteria</taxon>
        <taxon>Lysobacterales</taxon>
        <taxon>Rhodanobacteraceae</taxon>
        <taxon>Luteibacter</taxon>
    </lineage>
</organism>
<dbReference type="EMBL" id="JAAQQR010000003">
    <property type="protein sequence ID" value="NID05092.1"/>
    <property type="molecule type" value="Genomic_DNA"/>
</dbReference>